<evidence type="ECO:0000256" key="6">
    <source>
        <dbReference type="ARBA" id="ARBA00022840"/>
    </source>
</evidence>
<evidence type="ECO:0000313" key="14">
    <source>
        <dbReference type="Proteomes" id="UP000189777"/>
    </source>
</evidence>
<evidence type="ECO:0000256" key="5">
    <source>
        <dbReference type="ARBA" id="ARBA00022741"/>
    </source>
</evidence>
<feature type="transmembrane region" description="Helical" evidence="10">
    <location>
        <begin position="176"/>
        <end position="195"/>
    </location>
</feature>
<dbReference type="GO" id="GO:0016887">
    <property type="term" value="F:ATP hydrolysis activity"/>
    <property type="evidence" value="ECO:0007669"/>
    <property type="project" value="InterPro"/>
</dbReference>
<evidence type="ECO:0000256" key="7">
    <source>
        <dbReference type="ARBA" id="ARBA00022989"/>
    </source>
</evidence>
<keyword evidence="8 10" id="KW-0472">Membrane</keyword>
<proteinExistence type="inferred from homology"/>
<evidence type="ECO:0000259" key="11">
    <source>
        <dbReference type="PROSITE" id="PS50893"/>
    </source>
</evidence>
<dbReference type="InterPro" id="IPR011527">
    <property type="entry name" value="ABC1_TM_dom"/>
</dbReference>
<evidence type="ECO:0000313" key="13">
    <source>
        <dbReference type="EMBL" id="SKC36790.1"/>
    </source>
</evidence>
<evidence type="ECO:0000256" key="3">
    <source>
        <dbReference type="ARBA" id="ARBA00022475"/>
    </source>
</evidence>
<feature type="transmembrane region" description="Helical" evidence="10">
    <location>
        <begin position="151"/>
        <end position="170"/>
    </location>
</feature>
<dbReference type="Gene3D" id="3.40.50.300">
    <property type="entry name" value="P-loop containing nucleotide triphosphate hydrolases"/>
    <property type="match status" value="1"/>
</dbReference>
<evidence type="ECO:0000256" key="4">
    <source>
        <dbReference type="ARBA" id="ARBA00022692"/>
    </source>
</evidence>
<dbReference type="Pfam" id="PF00005">
    <property type="entry name" value="ABC_tran"/>
    <property type="match status" value="1"/>
</dbReference>
<keyword evidence="2" id="KW-0813">Transport</keyword>
<accession>A0A1T5ICJ1</accession>
<feature type="domain" description="ABC transmembrane type-1" evidence="12">
    <location>
        <begin position="37"/>
        <end position="320"/>
    </location>
</feature>
<dbReference type="EMBL" id="FUZQ01000001">
    <property type="protein sequence ID" value="SKC36790.1"/>
    <property type="molecule type" value="Genomic_DNA"/>
</dbReference>
<dbReference type="RefSeq" id="WP_079570073.1">
    <property type="nucleotide sequence ID" value="NZ_FUZQ01000001.1"/>
</dbReference>
<sequence length="588" mass="62956">MLTGENARTTTTTATARRGDWRFLWPYFRRESRRLGLLGAVMLGATGATLASPFVVREFIDGVVTGTLDVAGSTRLVLLFGVLGLARYALSAVEAGLAESVAWRSTNRLREDVLQHAMDLPLEHHHTATPGEWVERVDGDISLLSNLFSRFVITIVGELLIVVGVITALFSVDWRIGLLFLVCLLVGLVGIRWVAGWGRDAYRGSRGAVARFMGYVEERLRGTEDLQALGAVGHAMEGLTDRHRGVLRTDLRAALVGSSLVWASASLFTALVTALALGLAGLRFGQGALTIGTVYLVFAFTQQLQEPLIRLSHQLQDYQRAMAGLSRTREILDLPVEPRGGTAVLPDGPHDVTLDGVTFGYAREHPVVTDLDLELPAGQTLGVVGRTGAGKSTVAKLLSGLVRPDAGAVRIGGVDTADVSVTDLRAAVAVVTQDVFLLDASVRDNVTLMDPDVSDEQLGAALEALGLTEWVGRLPHGLDTRVSEHVMSAGEAQLLALTRVLIRDPALVILDEASARLDPETERRLDAALRPALAGRTAVVIAHRLATLDSVDLVAVVDEGRIVELGPRDQLSVDPGSRFATMLQQGGS</sequence>
<dbReference type="SUPFAM" id="SSF90123">
    <property type="entry name" value="ABC transporter transmembrane region"/>
    <property type="match status" value="1"/>
</dbReference>
<evidence type="ECO:0000256" key="10">
    <source>
        <dbReference type="SAM" id="Phobius"/>
    </source>
</evidence>
<evidence type="ECO:0000259" key="12">
    <source>
        <dbReference type="PROSITE" id="PS50929"/>
    </source>
</evidence>
<dbReference type="CDD" id="cd07346">
    <property type="entry name" value="ABC_6TM_exporters"/>
    <property type="match status" value="1"/>
</dbReference>
<feature type="transmembrane region" description="Helical" evidence="10">
    <location>
        <begin position="253"/>
        <end position="278"/>
    </location>
</feature>
<dbReference type="FunFam" id="3.40.50.300:FF:000299">
    <property type="entry name" value="ABC transporter ATP-binding protein/permease"/>
    <property type="match status" value="1"/>
</dbReference>
<dbReference type="PANTHER" id="PTHR24221:SF654">
    <property type="entry name" value="ATP-BINDING CASSETTE SUB-FAMILY B MEMBER 6"/>
    <property type="match status" value="1"/>
</dbReference>
<evidence type="ECO:0000256" key="1">
    <source>
        <dbReference type="ARBA" id="ARBA00004651"/>
    </source>
</evidence>
<dbReference type="Gene3D" id="1.20.1560.10">
    <property type="entry name" value="ABC transporter type 1, transmembrane domain"/>
    <property type="match status" value="1"/>
</dbReference>
<comment type="similarity">
    <text evidence="9">Belongs to the ABC transporter superfamily. Lipid exporter (TC 3.A.1.106) family.</text>
</comment>
<dbReference type="Proteomes" id="UP000189777">
    <property type="component" value="Unassembled WGS sequence"/>
</dbReference>
<dbReference type="InterPro" id="IPR003593">
    <property type="entry name" value="AAA+_ATPase"/>
</dbReference>
<comment type="subcellular location">
    <subcellularLocation>
        <location evidence="1">Cell membrane</location>
        <topology evidence="1">Multi-pass membrane protein</topology>
    </subcellularLocation>
</comment>
<dbReference type="GO" id="GO:0140359">
    <property type="term" value="F:ABC-type transporter activity"/>
    <property type="evidence" value="ECO:0007669"/>
    <property type="project" value="InterPro"/>
</dbReference>
<keyword evidence="4 10" id="KW-0812">Transmembrane</keyword>
<dbReference type="InterPro" id="IPR027417">
    <property type="entry name" value="P-loop_NTPase"/>
</dbReference>
<evidence type="ECO:0000256" key="9">
    <source>
        <dbReference type="ARBA" id="ARBA00061644"/>
    </source>
</evidence>
<dbReference type="GO" id="GO:0034040">
    <property type="term" value="F:ATPase-coupled lipid transmembrane transporter activity"/>
    <property type="evidence" value="ECO:0007669"/>
    <property type="project" value="TreeGrafter"/>
</dbReference>
<keyword evidence="3" id="KW-1003">Cell membrane</keyword>
<dbReference type="STRING" id="526729.SAMN04324258_0321"/>
<keyword evidence="6 13" id="KW-0067">ATP-binding</keyword>
<dbReference type="PROSITE" id="PS50929">
    <property type="entry name" value="ABC_TM1F"/>
    <property type="match status" value="1"/>
</dbReference>
<evidence type="ECO:0000256" key="8">
    <source>
        <dbReference type="ARBA" id="ARBA00023136"/>
    </source>
</evidence>
<feature type="transmembrane region" description="Helical" evidence="10">
    <location>
        <begin position="35"/>
        <end position="56"/>
    </location>
</feature>
<feature type="domain" description="ABC transporter" evidence="11">
    <location>
        <begin position="352"/>
        <end position="584"/>
    </location>
</feature>
<keyword evidence="14" id="KW-1185">Reference proteome</keyword>
<protein>
    <submittedName>
        <fullName evidence="13">ATP-binding cassette, subfamily B</fullName>
    </submittedName>
</protein>
<name>A0A1T5ICJ1_9MICO</name>
<dbReference type="SUPFAM" id="SSF52540">
    <property type="entry name" value="P-loop containing nucleoside triphosphate hydrolases"/>
    <property type="match status" value="1"/>
</dbReference>
<dbReference type="OrthoDB" id="9806127at2"/>
<dbReference type="InterPro" id="IPR003439">
    <property type="entry name" value="ABC_transporter-like_ATP-bd"/>
</dbReference>
<evidence type="ECO:0000256" key="2">
    <source>
        <dbReference type="ARBA" id="ARBA00022448"/>
    </source>
</evidence>
<dbReference type="PANTHER" id="PTHR24221">
    <property type="entry name" value="ATP-BINDING CASSETTE SUB-FAMILY B"/>
    <property type="match status" value="1"/>
</dbReference>
<dbReference type="InterPro" id="IPR039421">
    <property type="entry name" value="Type_1_exporter"/>
</dbReference>
<feature type="transmembrane region" description="Helical" evidence="10">
    <location>
        <begin position="76"/>
        <end position="98"/>
    </location>
</feature>
<dbReference type="GO" id="GO:0005524">
    <property type="term" value="F:ATP binding"/>
    <property type="evidence" value="ECO:0007669"/>
    <property type="project" value="UniProtKB-KW"/>
</dbReference>
<dbReference type="Pfam" id="PF00664">
    <property type="entry name" value="ABC_membrane"/>
    <property type="match status" value="1"/>
</dbReference>
<organism evidence="13 14">
    <name type="scientific">Krasilnikoviella flava</name>
    <dbReference type="NCBI Taxonomy" id="526729"/>
    <lineage>
        <taxon>Bacteria</taxon>
        <taxon>Bacillati</taxon>
        <taxon>Actinomycetota</taxon>
        <taxon>Actinomycetes</taxon>
        <taxon>Micrococcales</taxon>
        <taxon>Promicromonosporaceae</taxon>
        <taxon>Krasilnikoviella</taxon>
    </lineage>
</organism>
<dbReference type="InterPro" id="IPR036640">
    <property type="entry name" value="ABC1_TM_sf"/>
</dbReference>
<dbReference type="GO" id="GO:0005886">
    <property type="term" value="C:plasma membrane"/>
    <property type="evidence" value="ECO:0007669"/>
    <property type="project" value="UniProtKB-SubCell"/>
</dbReference>
<gene>
    <name evidence="13" type="ORF">SAMN04324258_0321</name>
</gene>
<dbReference type="PROSITE" id="PS50893">
    <property type="entry name" value="ABC_TRANSPORTER_2"/>
    <property type="match status" value="1"/>
</dbReference>
<keyword evidence="5" id="KW-0547">Nucleotide-binding</keyword>
<reference evidence="13 14" key="1">
    <citation type="submission" date="2017-02" db="EMBL/GenBank/DDBJ databases">
        <authorList>
            <person name="Peterson S.W."/>
        </authorList>
    </citation>
    <scope>NUCLEOTIDE SEQUENCE [LARGE SCALE GENOMIC DNA]</scope>
    <source>
        <strain evidence="13 14">DSM 21481</strain>
    </source>
</reference>
<keyword evidence="7 10" id="KW-1133">Transmembrane helix</keyword>
<dbReference type="AlphaFoldDB" id="A0A1T5ICJ1"/>
<dbReference type="SMART" id="SM00382">
    <property type="entry name" value="AAA"/>
    <property type="match status" value="1"/>
</dbReference>